<dbReference type="OrthoDB" id="203821at2759"/>
<keyword evidence="4 7" id="KW-0963">Cytoplasm</keyword>
<keyword evidence="6 7" id="KW-0539">Nucleus</keyword>
<comment type="function">
    <text evidence="7">Acts as an adapter for the XPO1/CRM1-mediated export of the 60S ribosomal subunit.</text>
</comment>
<name>A0A5M6C6A8_9TREE</name>
<dbReference type="Pfam" id="PF21193">
    <property type="entry name" value="NMD_SH3"/>
    <property type="match status" value="1"/>
</dbReference>
<dbReference type="Proteomes" id="UP000322225">
    <property type="component" value="Chromosome 13"/>
</dbReference>
<accession>A0A5M6C6A8</accession>
<evidence type="ECO:0000313" key="9">
    <source>
        <dbReference type="Proteomes" id="UP000322225"/>
    </source>
</evidence>
<dbReference type="GO" id="GO:0005634">
    <property type="term" value="C:nucleus"/>
    <property type="evidence" value="ECO:0007669"/>
    <property type="project" value="UniProtKB-SubCell"/>
</dbReference>
<dbReference type="GeneID" id="43586137"/>
<protein>
    <recommendedName>
        <fullName evidence="2 7">60S ribosomal export protein NMD3</fullName>
    </recommendedName>
</protein>
<keyword evidence="5 7" id="KW-0653">Protein transport</keyword>
<comment type="subcellular location">
    <subcellularLocation>
        <location evidence="7">Cytoplasm</location>
    </subcellularLocation>
    <subcellularLocation>
        <location evidence="7">Nucleus</location>
    </subcellularLocation>
</comment>
<evidence type="ECO:0000313" key="8">
    <source>
        <dbReference type="EMBL" id="WWD22418.1"/>
    </source>
</evidence>
<organism evidence="8 9">
    <name type="scientific">Kwoniella shandongensis</name>
    <dbReference type="NCBI Taxonomy" id="1734106"/>
    <lineage>
        <taxon>Eukaryota</taxon>
        <taxon>Fungi</taxon>
        <taxon>Dikarya</taxon>
        <taxon>Basidiomycota</taxon>
        <taxon>Agaricomycotina</taxon>
        <taxon>Tremellomycetes</taxon>
        <taxon>Tremellales</taxon>
        <taxon>Cryptococcaceae</taxon>
        <taxon>Kwoniella</taxon>
    </lineage>
</organism>
<dbReference type="PANTHER" id="PTHR12746">
    <property type="entry name" value="NONSENSE-MEDIATED MRNA DECAY PROTEIN 3"/>
    <property type="match status" value="1"/>
</dbReference>
<dbReference type="InterPro" id="IPR048898">
    <property type="entry name" value="OB_NMD3"/>
</dbReference>
<dbReference type="KEGG" id="ksn:43586137"/>
<dbReference type="PANTHER" id="PTHR12746:SF2">
    <property type="entry name" value="60S RIBOSOMAL EXPORT PROTEIN NMD3"/>
    <property type="match status" value="1"/>
</dbReference>
<evidence type="ECO:0000256" key="7">
    <source>
        <dbReference type="RuleBase" id="RU364108"/>
    </source>
</evidence>
<evidence type="ECO:0000256" key="5">
    <source>
        <dbReference type="ARBA" id="ARBA00022927"/>
    </source>
</evidence>
<dbReference type="InterPro" id="IPR048899">
    <property type="entry name" value="NMD_SH3"/>
</dbReference>
<dbReference type="GO" id="GO:0015031">
    <property type="term" value="P:protein transport"/>
    <property type="evidence" value="ECO:0007669"/>
    <property type="project" value="UniProtKB-KW"/>
</dbReference>
<reference evidence="8" key="1">
    <citation type="submission" date="2017-08" db="EMBL/GenBank/DDBJ databases">
        <authorList>
            <person name="Cuomo C."/>
            <person name="Billmyre B."/>
            <person name="Heitman J."/>
        </authorList>
    </citation>
    <scope>NUCLEOTIDE SEQUENCE</scope>
    <source>
        <strain evidence="8">CBS 12478</strain>
    </source>
</reference>
<dbReference type="GO" id="GO:0000055">
    <property type="term" value="P:ribosomal large subunit export from nucleus"/>
    <property type="evidence" value="ECO:0007669"/>
    <property type="project" value="TreeGrafter"/>
</dbReference>
<evidence type="ECO:0000256" key="4">
    <source>
        <dbReference type="ARBA" id="ARBA00022490"/>
    </source>
</evidence>
<dbReference type="AlphaFoldDB" id="A0A5M6C6A8"/>
<sequence length="591" mass="65504">MVAMEYEPDAQGQESYILCADCGTVISSANGAGLCVGCLRNTVDITEGIPKEAALNFCRGCERFLSPPNSWVTVQPESRELLAICLKKIARPLMKVRLIDASFIWTEPHSRRIKIKITIQKEVLANTVLQQTFELLLVVHTGQCPACTRLAAKNTWKASVQVRQKVTHKRTFLWLEQLILKHNAHKDTISITEKRDGLDFFYTERNMAIKMVEFLTGVVPIRIKASEQLISSDTHSNTSNYKFTYSVEIVPVCKDDLVCLPKTQAKSWGNISQLTICSRVGNTIHLLDPMTLQQTDVTAPVYWRNPFESLTTVADLVEFIVLDVEPSGPVRGKYVLADAQVTRASSSGNNTDDDGMGDDGIYHTRTHLGGILQPGDTVLGYHLTNTNFNHNAFEALDQGRIPDVILVKKTYPNRRRKSRPRNWKLKSIAKEAEDVQEGGNTVGRGALGRRGGVDQKNVERDYELFLRDLEEDKEMRAAINLYKAEHPPAPGAADEDVGMGGESKKSGSGLKGGKRRNGKQASAAAGMDVDEDMVPAQPSQEAEGMEADDEEDDDEEEDFPEIDMDELLEQFDEMDMEDEGVAAGPEGSQVA</sequence>
<dbReference type="InterPro" id="IPR007064">
    <property type="entry name" value="Nmd3_N"/>
</dbReference>
<keyword evidence="3 7" id="KW-0813">Transport</keyword>
<gene>
    <name evidence="8" type="ORF">CI109_106909</name>
</gene>
<dbReference type="GO" id="GO:0043023">
    <property type="term" value="F:ribosomal large subunit binding"/>
    <property type="evidence" value="ECO:0007669"/>
    <property type="project" value="InterPro"/>
</dbReference>
<dbReference type="RefSeq" id="XP_031863584.1">
    <property type="nucleotide sequence ID" value="XM_032002027.1"/>
</dbReference>
<evidence type="ECO:0000256" key="3">
    <source>
        <dbReference type="ARBA" id="ARBA00022448"/>
    </source>
</evidence>
<dbReference type="Pfam" id="PF21192">
    <property type="entry name" value="OB_NMD3"/>
    <property type="match status" value="1"/>
</dbReference>
<proteinExistence type="inferred from homology"/>
<keyword evidence="9" id="KW-1185">Reference proteome</keyword>
<reference evidence="8" key="2">
    <citation type="submission" date="2024-01" db="EMBL/GenBank/DDBJ databases">
        <title>Comparative genomics of Cryptococcus and Kwoniella reveals pathogenesis evolution and contrasting modes of karyotype evolution via chromosome fusion or intercentromeric recombination.</title>
        <authorList>
            <person name="Coelho M.A."/>
            <person name="David-Palma M."/>
            <person name="Shea T."/>
            <person name="Bowers K."/>
            <person name="McGinley-Smith S."/>
            <person name="Mohammad A.W."/>
            <person name="Gnirke A."/>
            <person name="Yurkov A.M."/>
            <person name="Nowrousian M."/>
            <person name="Sun S."/>
            <person name="Cuomo C.A."/>
            <person name="Heitman J."/>
        </authorList>
    </citation>
    <scope>NUCLEOTIDE SEQUENCE</scope>
    <source>
        <strain evidence="8">CBS 12478</strain>
    </source>
</reference>
<dbReference type="EMBL" id="CP144063">
    <property type="protein sequence ID" value="WWD22418.1"/>
    <property type="molecule type" value="Genomic_DNA"/>
</dbReference>
<evidence type="ECO:0000256" key="6">
    <source>
        <dbReference type="ARBA" id="ARBA00023242"/>
    </source>
</evidence>
<dbReference type="Pfam" id="PF04981">
    <property type="entry name" value="NMD3"/>
    <property type="match status" value="1"/>
</dbReference>
<dbReference type="GO" id="GO:0005737">
    <property type="term" value="C:cytoplasm"/>
    <property type="evidence" value="ECO:0007669"/>
    <property type="project" value="UniProtKB-SubCell"/>
</dbReference>
<evidence type="ECO:0000256" key="1">
    <source>
        <dbReference type="ARBA" id="ARBA00009794"/>
    </source>
</evidence>
<evidence type="ECO:0000256" key="2">
    <source>
        <dbReference type="ARBA" id="ARBA00017035"/>
    </source>
</evidence>
<comment type="similarity">
    <text evidence="1 7">Belongs to the NMD3 family.</text>
</comment>
<dbReference type="InterPro" id="IPR039768">
    <property type="entry name" value="Nmd3"/>
</dbReference>